<name>A0ABD3H6N2_9MARC</name>
<feature type="compositionally biased region" description="Low complexity" evidence="2">
    <location>
        <begin position="23"/>
        <end position="36"/>
    </location>
</feature>
<reference evidence="3 4" key="1">
    <citation type="submission" date="2024-09" db="EMBL/GenBank/DDBJ databases">
        <title>Chromosome-scale assembly of Riccia sorocarpa.</title>
        <authorList>
            <person name="Paukszto L."/>
        </authorList>
    </citation>
    <scope>NUCLEOTIDE SEQUENCE [LARGE SCALE GENOMIC DNA]</scope>
    <source>
        <strain evidence="3">LP-2024</strain>
        <tissue evidence="3">Aerial parts of the thallus</tissue>
    </source>
</reference>
<keyword evidence="1" id="KW-0175">Coiled coil</keyword>
<protein>
    <submittedName>
        <fullName evidence="3">Uncharacterized protein</fullName>
    </submittedName>
</protein>
<evidence type="ECO:0000256" key="1">
    <source>
        <dbReference type="SAM" id="Coils"/>
    </source>
</evidence>
<dbReference type="AlphaFoldDB" id="A0ABD3H6N2"/>
<keyword evidence="4" id="KW-1185">Reference proteome</keyword>
<gene>
    <name evidence="3" type="ORF">R1sor_009050</name>
</gene>
<feature type="region of interest" description="Disordered" evidence="2">
    <location>
        <begin position="13"/>
        <end position="69"/>
    </location>
</feature>
<feature type="coiled-coil region" evidence="1">
    <location>
        <begin position="78"/>
        <end position="105"/>
    </location>
</feature>
<sequence length="150" mass="16149">MVWSIRAAQGVAEVVGDNGGAQEGLPLPEVPEQPVEAHQSQAQVGTSQAQAGTSHAQAETSHAQAQPDGLPLTDARKLARAVSQVNGLQAEIAGLRERLGVTEEALRVERRRNFADGSDRSAWESEKTILERRLEICTQERDHGKLGPVE</sequence>
<accession>A0ABD3H6N2</accession>
<feature type="compositionally biased region" description="Polar residues" evidence="2">
    <location>
        <begin position="38"/>
        <end position="64"/>
    </location>
</feature>
<proteinExistence type="predicted"/>
<evidence type="ECO:0000313" key="4">
    <source>
        <dbReference type="Proteomes" id="UP001633002"/>
    </source>
</evidence>
<dbReference type="Proteomes" id="UP001633002">
    <property type="component" value="Unassembled WGS sequence"/>
</dbReference>
<evidence type="ECO:0000313" key="3">
    <source>
        <dbReference type="EMBL" id="KAL3686476.1"/>
    </source>
</evidence>
<comment type="caution">
    <text evidence="3">The sequence shown here is derived from an EMBL/GenBank/DDBJ whole genome shotgun (WGS) entry which is preliminary data.</text>
</comment>
<organism evidence="3 4">
    <name type="scientific">Riccia sorocarpa</name>
    <dbReference type="NCBI Taxonomy" id="122646"/>
    <lineage>
        <taxon>Eukaryota</taxon>
        <taxon>Viridiplantae</taxon>
        <taxon>Streptophyta</taxon>
        <taxon>Embryophyta</taxon>
        <taxon>Marchantiophyta</taxon>
        <taxon>Marchantiopsida</taxon>
        <taxon>Marchantiidae</taxon>
        <taxon>Marchantiales</taxon>
        <taxon>Ricciaceae</taxon>
        <taxon>Riccia</taxon>
    </lineage>
</organism>
<dbReference type="EMBL" id="JBJQOH010000005">
    <property type="protein sequence ID" value="KAL3686476.1"/>
    <property type="molecule type" value="Genomic_DNA"/>
</dbReference>
<evidence type="ECO:0000256" key="2">
    <source>
        <dbReference type="SAM" id="MobiDB-lite"/>
    </source>
</evidence>